<sequence>MGAGVLIGGGLFLKELSFSLGVLLALPVSFLFQYWLERAVERTGHLSPGRAYYTFLARALARMSVSFFLLVLAAVKGPAFLLGVLGGLILPMLAYLAEAVTLFVPALKKSRL</sequence>
<protein>
    <recommendedName>
        <fullName evidence="4">ATP synthase I chain</fullName>
    </recommendedName>
</protein>
<reference evidence="2 3" key="1">
    <citation type="submission" date="2017-04" db="EMBL/GenBank/DDBJ databases">
        <authorList>
            <person name="Afonso C.L."/>
            <person name="Miller P.J."/>
            <person name="Scott M.A."/>
            <person name="Spackman E."/>
            <person name="Goraichik I."/>
            <person name="Dimitrov K.M."/>
            <person name="Suarez D.L."/>
            <person name="Swayne D.E."/>
        </authorList>
    </citation>
    <scope>NUCLEOTIDE SEQUENCE [LARGE SCALE GENOMIC DNA]</scope>
    <source>
        <strain evidence="2 3">ToBE</strain>
    </source>
</reference>
<gene>
    <name evidence="2" type="ORF">SAMN00808754_3279</name>
</gene>
<name>A0A1W1W380_9FIRM</name>
<dbReference type="STRING" id="698762.SAMN00808754_3279"/>
<dbReference type="EMBL" id="LT838272">
    <property type="protein sequence ID" value="SMC00092.1"/>
    <property type="molecule type" value="Genomic_DNA"/>
</dbReference>
<feature type="transmembrane region" description="Helical" evidence="1">
    <location>
        <begin position="16"/>
        <end position="35"/>
    </location>
</feature>
<dbReference type="AlphaFoldDB" id="A0A1W1W380"/>
<evidence type="ECO:0000313" key="3">
    <source>
        <dbReference type="Proteomes" id="UP000192569"/>
    </source>
</evidence>
<keyword evidence="3" id="KW-1185">Reference proteome</keyword>
<dbReference type="Proteomes" id="UP000192569">
    <property type="component" value="Chromosome I"/>
</dbReference>
<keyword evidence="1" id="KW-0812">Transmembrane</keyword>
<evidence type="ECO:0000256" key="1">
    <source>
        <dbReference type="SAM" id="Phobius"/>
    </source>
</evidence>
<proteinExistence type="predicted"/>
<evidence type="ECO:0000313" key="2">
    <source>
        <dbReference type="EMBL" id="SMC00092.1"/>
    </source>
</evidence>
<organism evidence="2 3">
    <name type="scientific">Thermanaeromonas toyohensis ToBE</name>
    <dbReference type="NCBI Taxonomy" id="698762"/>
    <lineage>
        <taxon>Bacteria</taxon>
        <taxon>Bacillati</taxon>
        <taxon>Bacillota</taxon>
        <taxon>Clostridia</taxon>
        <taxon>Neomoorellales</taxon>
        <taxon>Neomoorellaceae</taxon>
        <taxon>Thermanaeromonas</taxon>
    </lineage>
</organism>
<keyword evidence="1" id="KW-1133">Transmembrane helix</keyword>
<keyword evidence="1" id="KW-0472">Membrane</keyword>
<accession>A0A1W1W380</accession>
<feature type="transmembrane region" description="Helical" evidence="1">
    <location>
        <begin position="81"/>
        <end position="107"/>
    </location>
</feature>
<feature type="transmembrane region" description="Helical" evidence="1">
    <location>
        <begin position="55"/>
        <end position="75"/>
    </location>
</feature>
<evidence type="ECO:0008006" key="4">
    <source>
        <dbReference type="Google" id="ProtNLM"/>
    </source>
</evidence>